<evidence type="ECO:0000313" key="1">
    <source>
        <dbReference type="EMBL" id="UPQ79405.1"/>
    </source>
</evidence>
<accession>A0ABY4KJ27</accession>
<dbReference type="SUPFAM" id="SSF51182">
    <property type="entry name" value="RmlC-like cupins"/>
    <property type="match status" value="1"/>
</dbReference>
<dbReference type="Gene3D" id="2.60.120.10">
    <property type="entry name" value="Jelly Rolls"/>
    <property type="match status" value="1"/>
</dbReference>
<evidence type="ECO:0000313" key="2">
    <source>
        <dbReference type="Proteomes" id="UP000830583"/>
    </source>
</evidence>
<dbReference type="Proteomes" id="UP000830583">
    <property type="component" value="Chromosome"/>
</dbReference>
<keyword evidence="2" id="KW-1185">Reference proteome</keyword>
<dbReference type="PANTHER" id="PTHR37694">
    <property type="entry name" value="SLR8022 PROTEIN"/>
    <property type="match status" value="1"/>
</dbReference>
<dbReference type="RefSeq" id="WP_248434515.1">
    <property type="nucleotide sequence ID" value="NZ_CP096205.1"/>
</dbReference>
<proteinExistence type="predicted"/>
<name>A0ABY4KJ27_9FLAO</name>
<sequence>MEENKVIDKSSFDKKLGTELEKGDPHIIVEIIEYVPHSIVSKTIIKKSTGNVTAKSFDEGEELCEKTIPFDTYVQIIHGVASVTIDKKEHNLKLGYGIVIPAHSHHCFNANEKFKMISTIIKSGYEEMNVEKW</sequence>
<organism evidence="1 2">
    <name type="scientific">Flavobacterium azooxidireducens</name>
    <dbReference type="NCBI Taxonomy" id="1871076"/>
    <lineage>
        <taxon>Bacteria</taxon>
        <taxon>Pseudomonadati</taxon>
        <taxon>Bacteroidota</taxon>
        <taxon>Flavobacteriia</taxon>
        <taxon>Flavobacteriales</taxon>
        <taxon>Flavobacteriaceae</taxon>
        <taxon>Flavobacterium</taxon>
    </lineage>
</organism>
<protein>
    <submittedName>
        <fullName evidence="1">Cupin domain-containing protein</fullName>
    </submittedName>
</protein>
<dbReference type="InterPro" id="IPR011051">
    <property type="entry name" value="RmlC_Cupin_sf"/>
</dbReference>
<reference evidence="1" key="1">
    <citation type="submission" date="2022-04" db="EMBL/GenBank/DDBJ databases">
        <title>Consumption of N2O by Flavobacterium azooxidireducens sp. nov. isolated from Decomposing Leaf Litter of Phragmites australis (Cav.).</title>
        <authorList>
            <person name="Behrendt U."/>
            <person name="Spanner T."/>
            <person name="Augustin J."/>
            <person name="Horn M.A."/>
            <person name="Kolb S."/>
            <person name="Ulrich A."/>
        </authorList>
    </citation>
    <scope>NUCLEOTIDE SEQUENCE</scope>
    <source>
        <strain evidence="1">IGB 4-14</strain>
    </source>
</reference>
<dbReference type="PANTHER" id="PTHR37694:SF1">
    <property type="entry name" value="SLR8022 PROTEIN"/>
    <property type="match status" value="1"/>
</dbReference>
<gene>
    <name evidence="1" type="ORF">M0M57_00865</name>
</gene>
<dbReference type="CDD" id="cd02230">
    <property type="entry name" value="cupin_HP0902-like"/>
    <property type="match status" value="1"/>
</dbReference>
<dbReference type="InterPro" id="IPR014710">
    <property type="entry name" value="RmlC-like_jellyroll"/>
</dbReference>
<dbReference type="EMBL" id="CP096205">
    <property type="protein sequence ID" value="UPQ79405.1"/>
    <property type="molecule type" value="Genomic_DNA"/>
</dbReference>